<dbReference type="HOGENOM" id="CLU_018688_2_1_1"/>
<feature type="non-terminal residue" evidence="3">
    <location>
        <position position="128"/>
    </location>
</feature>
<evidence type="ECO:0000313" key="4">
    <source>
        <dbReference type="Proteomes" id="UP000053257"/>
    </source>
</evidence>
<dbReference type="EMBL" id="KN840488">
    <property type="protein sequence ID" value="KIP07914.1"/>
    <property type="molecule type" value="Genomic_DNA"/>
</dbReference>
<organism evidence="3 4">
    <name type="scientific">Phlebiopsis gigantea (strain 11061_1 CR5-6)</name>
    <name type="common">White-rot fungus</name>
    <name type="synonym">Peniophora gigantea</name>
    <dbReference type="NCBI Taxonomy" id="745531"/>
    <lineage>
        <taxon>Eukaryota</taxon>
        <taxon>Fungi</taxon>
        <taxon>Dikarya</taxon>
        <taxon>Basidiomycota</taxon>
        <taxon>Agaricomycotina</taxon>
        <taxon>Agaricomycetes</taxon>
        <taxon>Polyporales</taxon>
        <taxon>Phanerochaetaceae</taxon>
        <taxon>Phlebiopsis</taxon>
    </lineage>
</organism>
<feature type="transmembrane region" description="Helical" evidence="1">
    <location>
        <begin position="12"/>
        <end position="30"/>
    </location>
</feature>
<evidence type="ECO:0000259" key="2">
    <source>
        <dbReference type="Pfam" id="PF20153"/>
    </source>
</evidence>
<evidence type="ECO:0000256" key="1">
    <source>
        <dbReference type="SAM" id="Phobius"/>
    </source>
</evidence>
<proteinExistence type="predicted"/>
<protein>
    <recommendedName>
        <fullName evidence="2">DUF6535 domain-containing protein</fullName>
    </recommendedName>
</protein>
<dbReference type="OrthoDB" id="3185525at2759"/>
<dbReference type="Pfam" id="PF20153">
    <property type="entry name" value="DUF6535"/>
    <property type="match status" value="1"/>
</dbReference>
<keyword evidence="1" id="KW-1133">Transmembrane helix</keyword>
<keyword evidence="1" id="KW-0472">Membrane</keyword>
<dbReference type="AlphaFoldDB" id="A0A0C3NRV7"/>
<keyword evidence="1" id="KW-0812">Transmembrane</keyword>
<feature type="non-terminal residue" evidence="3">
    <location>
        <position position="1"/>
    </location>
</feature>
<accession>A0A0C3NRV7</accession>
<name>A0A0C3NRV7_PHLG1</name>
<gene>
    <name evidence="3" type="ORF">PHLGIDRAFT_39463</name>
</gene>
<dbReference type="STRING" id="745531.A0A0C3NRV7"/>
<keyword evidence="4" id="KW-1185">Reference proteome</keyword>
<sequence>IKEAKEDVDTLLVFSGLFSAVLSAFLIETYQRLLPDKEDQIISLLTVIANQNYTVSPGFSNVTSTVFSSEPFEVPEWAVHVNVLWFSSLIVSLATASLGMLVKSWLREYLALDTEAPRKRLRVRYYRE</sequence>
<dbReference type="InterPro" id="IPR045338">
    <property type="entry name" value="DUF6535"/>
</dbReference>
<feature type="domain" description="DUF6535" evidence="2">
    <location>
        <begin position="1"/>
        <end position="127"/>
    </location>
</feature>
<reference evidence="3 4" key="1">
    <citation type="journal article" date="2014" name="PLoS Genet.">
        <title>Analysis of the Phlebiopsis gigantea genome, transcriptome and secretome provides insight into its pioneer colonization strategies of wood.</title>
        <authorList>
            <person name="Hori C."/>
            <person name="Ishida T."/>
            <person name="Igarashi K."/>
            <person name="Samejima M."/>
            <person name="Suzuki H."/>
            <person name="Master E."/>
            <person name="Ferreira P."/>
            <person name="Ruiz-Duenas F.J."/>
            <person name="Held B."/>
            <person name="Canessa P."/>
            <person name="Larrondo L.F."/>
            <person name="Schmoll M."/>
            <person name="Druzhinina I.S."/>
            <person name="Kubicek C.P."/>
            <person name="Gaskell J.A."/>
            <person name="Kersten P."/>
            <person name="St John F."/>
            <person name="Glasner J."/>
            <person name="Sabat G."/>
            <person name="Splinter BonDurant S."/>
            <person name="Syed K."/>
            <person name="Yadav J."/>
            <person name="Mgbeahuruike A.C."/>
            <person name="Kovalchuk A."/>
            <person name="Asiegbu F.O."/>
            <person name="Lackner G."/>
            <person name="Hoffmeister D."/>
            <person name="Rencoret J."/>
            <person name="Gutierrez A."/>
            <person name="Sun H."/>
            <person name="Lindquist E."/>
            <person name="Barry K."/>
            <person name="Riley R."/>
            <person name="Grigoriev I.V."/>
            <person name="Henrissat B."/>
            <person name="Kues U."/>
            <person name="Berka R.M."/>
            <person name="Martinez A.T."/>
            <person name="Covert S.F."/>
            <person name="Blanchette R.A."/>
            <person name="Cullen D."/>
        </authorList>
    </citation>
    <scope>NUCLEOTIDE SEQUENCE [LARGE SCALE GENOMIC DNA]</scope>
    <source>
        <strain evidence="3 4">11061_1 CR5-6</strain>
    </source>
</reference>
<evidence type="ECO:0000313" key="3">
    <source>
        <dbReference type="EMBL" id="KIP07914.1"/>
    </source>
</evidence>
<dbReference type="Proteomes" id="UP000053257">
    <property type="component" value="Unassembled WGS sequence"/>
</dbReference>